<keyword evidence="3" id="KW-0238">DNA-binding</keyword>
<dbReference type="SUPFAM" id="SSF46955">
    <property type="entry name" value="Putative DNA-binding domain"/>
    <property type="match status" value="1"/>
</dbReference>
<proteinExistence type="predicted"/>
<reference evidence="6 7" key="1">
    <citation type="submission" date="2017-11" db="EMBL/GenBank/DDBJ databases">
        <title>Genome-resolved metagenomics identifies genetic mobility, metabolic interactions, and unexpected diversity in perchlorate-reducing communities.</title>
        <authorList>
            <person name="Barnum T.P."/>
            <person name="Figueroa I.A."/>
            <person name="Carlstrom C.I."/>
            <person name="Lucas L.N."/>
            <person name="Engelbrektson A.L."/>
            <person name="Coates J.D."/>
        </authorList>
    </citation>
    <scope>NUCLEOTIDE SEQUENCE [LARGE SCALE GENOMIC DNA]</scope>
    <source>
        <strain evidence="6">BM301</strain>
    </source>
</reference>
<accession>A0A2N6CV45</accession>
<dbReference type="AlphaFoldDB" id="A0A2N6CV45"/>
<keyword evidence="4" id="KW-0804">Transcription</keyword>
<dbReference type="PANTHER" id="PTHR30204">
    <property type="entry name" value="REDOX-CYCLING DRUG-SENSING TRANSCRIPTIONAL ACTIVATOR SOXR"/>
    <property type="match status" value="1"/>
</dbReference>
<dbReference type="PANTHER" id="PTHR30204:SF69">
    <property type="entry name" value="MERR-FAMILY TRANSCRIPTIONAL REGULATOR"/>
    <property type="match status" value="1"/>
</dbReference>
<keyword evidence="1" id="KW-0678">Repressor</keyword>
<evidence type="ECO:0000256" key="4">
    <source>
        <dbReference type="ARBA" id="ARBA00023163"/>
    </source>
</evidence>
<evidence type="ECO:0000313" key="6">
    <source>
        <dbReference type="EMBL" id="PLX61069.1"/>
    </source>
</evidence>
<gene>
    <name evidence="6" type="ORF">C0630_11685</name>
</gene>
<dbReference type="SMART" id="SM00422">
    <property type="entry name" value="HTH_MERR"/>
    <property type="match status" value="1"/>
</dbReference>
<dbReference type="InterPro" id="IPR000551">
    <property type="entry name" value="MerR-type_HTH_dom"/>
</dbReference>
<comment type="caution">
    <text evidence="6">The sequence shown here is derived from an EMBL/GenBank/DDBJ whole genome shotgun (WGS) entry which is preliminary data.</text>
</comment>
<dbReference type="PROSITE" id="PS50937">
    <property type="entry name" value="HTH_MERR_2"/>
    <property type="match status" value="1"/>
</dbReference>
<dbReference type="GO" id="GO:0003677">
    <property type="term" value="F:DNA binding"/>
    <property type="evidence" value="ECO:0007669"/>
    <property type="project" value="UniProtKB-KW"/>
</dbReference>
<dbReference type="InterPro" id="IPR047057">
    <property type="entry name" value="MerR_fam"/>
</dbReference>
<feature type="domain" description="HTH merR-type" evidence="5">
    <location>
        <begin position="15"/>
        <end position="84"/>
    </location>
</feature>
<organism evidence="6 7">
    <name type="scientific">Sedimenticola selenatireducens</name>
    <dbReference type="NCBI Taxonomy" id="191960"/>
    <lineage>
        <taxon>Bacteria</taxon>
        <taxon>Pseudomonadati</taxon>
        <taxon>Pseudomonadota</taxon>
        <taxon>Gammaproteobacteria</taxon>
        <taxon>Chromatiales</taxon>
        <taxon>Sedimenticolaceae</taxon>
        <taxon>Sedimenticola</taxon>
    </lineage>
</organism>
<name>A0A2N6CV45_9GAMM</name>
<evidence type="ECO:0000259" key="5">
    <source>
        <dbReference type="PROSITE" id="PS50937"/>
    </source>
</evidence>
<protein>
    <submittedName>
        <fullName evidence="6">Transcriptional regulator</fullName>
    </submittedName>
</protein>
<dbReference type="PRINTS" id="PR00040">
    <property type="entry name" value="HTHMERR"/>
</dbReference>
<evidence type="ECO:0000256" key="1">
    <source>
        <dbReference type="ARBA" id="ARBA00022491"/>
    </source>
</evidence>
<dbReference type="Proteomes" id="UP000235015">
    <property type="component" value="Unassembled WGS sequence"/>
</dbReference>
<dbReference type="EMBL" id="PKUN01000021">
    <property type="protein sequence ID" value="PLX61069.1"/>
    <property type="molecule type" value="Genomic_DNA"/>
</dbReference>
<sequence>MQEDLSAQGIGRDELLTIGELSKCCDITQRTIHLHEQRGLISSIRRQGSGNRYFAASTIERITKIKQLQAIGLNLEEVASVLDLYMDKDDHGASGKRAALDILRGHLKEVDGKLQDMTRFREDLLRSIVRLEVLLEDSERLNSMHGEID</sequence>
<dbReference type="GO" id="GO:0003700">
    <property type="term" value="F:DNA-binding transcription factor activity"/>
    <property type="evidence" value="ECO:0007669"/>
    <property type="project" value="InterPro"/>
</dbReference>
<dbReference type="Gene3D" id="1.10.1660.10">
    <property type="match status" value="1"/>
</dbReference>
<dbReference type="RefSeq" id="WP_273439613.1">
    <property type="nucleotide sequence ID" value="NZ_PKUN01000021.1"/>
</dbReference>
<evidence type="ECO:0000313" key="7">
    <source>
        <dbReference type="Proteomes" id="UP000235015"/>
    </source>
</evidence>
<evidence type="ECO:0000256" key="2">
    <source>
        <dbReference type="ARBA" id="ARBA00023015"/>
    </source>
</evidence>
<dbReference type="InterPro" id="IPR009061">
    <property type="entry name" value="DNA-bd_dom_put_sf"/>
</dbReference>
<dbReference type="Pfam" id="PF13411">
    <property type="entry name" value="MerR_1"/>
    <property type="match status" value="1"/>
</dbReference>
<evidence type="ECO:0000256" key="3">
    <source>
        <dbReference type="ARBA" id="ARBA00023125"/>
    </source>
</evidence>
<keyword evidence="2" id="KW-0805">Transcription regulation</keyword>